<dbReference type="OrthoDB" id="10334023at2759"/>
<dbReference type="Proteomes" id="UP001165122">
    <property type="component" value="Unassembled WGS sequence"/>
</dbReference>
<reference evidence="3" key="1">
    <citation type="journal article" date="2023" name="Commun. Biol.">
        <title>Genome analysis of Parmales, the sister group of diatoms, reveals the evolutionary specialization of diatoms from phago-mixotrophs to photoautotrophs.</title>
        <authorList>
            <person name="Ban H."/>
            <person name="Sato S."/>
            <person name="Yoshikawa S."/>
            <person name="Yamada K."/>
            <person name="Nakamura Y."/>
            <person name="Ichinomiya M."/>
            <person name="Sato N."/>
            <person name="Blanc-Mathieu R."/>
            <person name="Endo H."/>
            <person name="Kuwata A."/>
            <person name="Ogata H."/>
        </authorList>
    </citation>
    <scope>NUCLEOTIDE SEQUENCE [LARGE SCALE GENOMIC DNA]</scope>
    <source>
        <strain evidence="3">NIES 3700</strain>
    </source>
</reference>
<gene>
    <name evidence="2" type="ORF">TrLO_g10243</name>
</gene>
<feature type="chain" id="PRO_5040751096" evidence="1">
    <location>
        <begin position="24"/>
        <end position="746"/>
    </location>
</feature>
<feature type="signal peptide" evidence="1">
    <location>
        <begin position="1"/>
        <end position="23"/>
    </location>
</feature>
<organism evidence="2 3">
    <name type="scientific">Triparma laevis f. longispina</name>
    <dbReference type="NCBI Taxonomy" id="1714387"/>
    <lineage>
        <taxon>Eukaryota</taxon>
        <taxon>Sar</taxon>
        <taxon>Stramenopiles</taxon>
        <taxon>Ochrophyta</taxon>
        <taxon>Bolidophyceae</taxon>
        <taxon>Parmales</taxon>
        <taxon>Triparmaceae</taxon>
        <taxon>Triparma</taxon>
    </lineage>
</organism>
<name>A0A9W6ZKE3_9STRA</name>
<proteinExistence type="predicted"/>
<protein>
    <submittedName>
        <fullName evidence="2">Uncharacterized protein</fullName>
    </submittedName>
</protein>
<evidence type="ECO:0000256" key="1">
    <source>
        <dbReference type="SAM" id="SignalP"/>
    </source>
</evidence>
<accession>A0A9W6ZKE3</accession>
<evidence type="ECO:0000313" key="2">
    <source>
        <dbReference type="EMBL" id="GMH52912.1"/>
    </source>
</evidence>
<keyword evidence="3" id="KW-1185">Reference proteome</keyword>
<dbReference type="EMBL" id="BRXW01000421">
    <property type="protein sequence ID" value="GMH52912.1"/>
    <property type="molecule type" value="Genomic_DNA"/>
</dbReference>
<comment type="caution">
    <text evidence="2">The sequence shown here is derived from an EMBL/GenBank/DDBJ whole genome shotgun (WGS) entry which is preliminary data.</text>
</comment>
<sequence>MNHPAFALLLSLCLCLAPSMTSAVLSRGVFFDIPDFLHTPLTHLGETRKHKGKYSSPDGRVTLHHDVEFHPTATFVELDRLESDFVSVKVHDSPASSTSPTCSVSLEFRTATAASSFMEEHGLYAVSLPTPLLILGGLTHGHATSIMKKGTAVTSAKQVNNKIELTGLAQAKYNDVFKNAKISFAASKFPDEHFETSHYDTSKQTANYKEGPFVLPPNDNLRGRRKLFFGWGKKIFNSIWNGIKKVAKVVETVVKTVVTVVEVLVTGDYDAHETIYHKEFSWNTDDGGKSASGDVMVGSKVKCGDCYMHAEIEFRFDLVINDYDVELAQLVGEGEYIVSAQSQVTVEGGTITDEVKASTVEMGSVHFMIGPVPVVLGATIPIHVGYEISMSSDATFTVGARFSGHAQYGFKYTDRYGFEAISDSNFDHSGGITDINVPDHLGAMIYVKPVMVIQVEHIGGPDIGLKTFLEYVLEKGTDDAWTSPCANHPKLSFNAGIQGTIGAHVNIMDIVKKEFPSRAIFSIKKPILAGCIMGFNEIDEHSPLLSHADSEESKNAVHRVLHESGKVLADPTYTNDGTAYGTTWFGTYKRTGSNAKCGSFPEFRTLAVQNVDATKLGDDPLVDVVIASSDAQNDDNKKKDFCTRHSSWSWSGRGGSSGMLSMEPRADEDFEEYVEHTTDDGEDSSCLNSASITTSRYYGTYTQNMETVELTDSLGCTTIILKRVMPGTTQFYLNQRLAEKMRAEEE</sequence>
<dbReference type="AlphaFoldDB" id="A0A9W6ZKE3"/>
<evidence type="ECO:0000313" key="3">
    <source>
        <dbReference type="Proteomes" id="UP001165122"/>
    </source>
</evidence>
<keyword evidence="1" id="KW-0732">Signal</keyword>